<accession>A0A970B770</accession>
<dbReference type="PANTHER" id="PTHR43135">
    <property type="entry name" value="ALPHA-D-RIBOSE 1-METHYLPHOSPHONATE 5-TRIPHOSPHATE DIPHOSPHATASE"/>
    <property type="match status" value="1"/>
</dbReference>
<comment type="caution">
    <text evidence="2">The sequence shown here is derived from an EMBL/GenBank/DDBJ whole genome shotgun (WGS) entry which is preliminary data.</text>
</comment>
<dbReference type="Pfam" id="PF01979">
    <property type="entry name" value="Amidohydro_1"/>
    <property type="match status" value="1"/>
</dbReference>
<dbReference type="InterPro" id="IPR051781">
    <property type="entry name" value="Metallo-dep_Hydrolase"/>
</dbReference>
<dbReference type="InterPro" id="IPR006680">
    <property type="entry name" value="Amidohydro-rel"/>
</dbReference>
<dbReference type="CDD" id="cd01299">
    <property type="entry name" value="Met_dep_hydrolase_A"/>
    <property type="match status" value="1"/>
</dbReference>
<name>A0A970B770_9GAMM</name>
<gene>
    <name evidence="2" type="ORF">G7Y82_14735</name>
</gene>
<reference evidence="2" key="1">
    <citation type="submission" date="2020-03" db="EMBL/GenBank/DDBJ databases">
        <title>Solimonas marina sp. nov., isolated from deep seawater of the Pacific Ocean.</title>
        <authorList>
            <person name="Liu X."/>
            <person name="Lai Q."/>
            <person name="Sun F."/>
            <person name="Gai Y."/>
            <person name="Li G."/>
            <person name="Shao Z."/>
        </authorList>
    </citation>
    <scope>NUCLEOTIDE SEQUENCE</scope>
    <source>
        <strain evidence="2">C16B3</strain>
    </source>
</reference>
<dbReference type="AlphaFoldDB" id="A0A970B770"/>
<feature type="domain" description="Amidohydrolase-related" evidence="1">
    <location>
        <begin position="56"/>
        <end position="405"/>
    </location>
</feature>
<dbReference type="SUPFAM" id="SSF51338">
    <property type="entry name" value="Composite domain of metallo-dependent hydrolases"/>
    <property type="match status" value="1"/>
</dbReference>
<dbReference type="Proteomes" id="UP000653472">
    <property type="component" value="Unassembled WGS sequence"/>
</dbReference>
<evidence type="ECO:0000313" key="2">
    <source>
        <dbReference type="EMBL" id="NKF23573.1"/>
    </source>
</evidence>
<organism evidence="2 3">
    <name type="scientific">Solimonas marina</name>
    <dbReference type="NCBI Taxonomy" id="2714601"/>
    <lineage>
        <taxon>Bacteria</taxon>
        <taxon>Pseudomonadati</taxon>
        <taxon>Pseudomonadota</taxon>
        <taxon>Gammaproteobacteria</taxon>
        <taxon>Nevskiales</taxon>
        <taxon>Nevskiaceae</taxon>
        <taxon>Solimonas</taxon>
    </lineage>
</organism>
<dbReference type="InterPro" id="IPR032466">
    <property type="entry name" value="Metal_Hydrolase"/>
</dbReference>
<proteinExistence type="predicted"/>
<sequence>MSRLLLHGARLIDGSGAAPRAAQSVLIDGARIVAVDDDAAFDGIDDVRRVDLGGRTLLPGFIDCHAHLGAYDYELEARIATPASLTVMRTLPQLRQTLEAGVTTVREAGGLDAGYRLAHEQGLIASPRLLLSIVILAQTGGIWDIACGSGARLDLHGAMGQVVRYCGGVEAMRQLARELIAAGADLLNIHTTSSLHKDPERLPYAMFTPDEIAAVVDEAHRAGRRVMAHVDGGPGVGNAIRAGVDSVDHPYLLSDADIELLLEHGTWLVPTLSCNYGIVRIAERDPHAGIHESSLRAARQLIAVHTDGFRRALKAGVRYAMGSDSFGRFQGDNLFELQLMVEAGCTPMQAIVAGTGDAARCIGRADVGTVAAGQCADLLCVDGDPLGDIRLLQDRGRFAFVMQGGGFVVDRLQTAESACGTR</sequence>
<dbReference type="RefSeq" id="WP_168148888.1">
    <property type="nucleotide sequence ID" value="NZ_JAAVXB010000008.1"/>
</dbReference>
<dbReference type="EMBL" id="JAAVXB010000008">
    <property type="protein sequence ID" value="NKF23573.1"/>
    <property type="molecule type" value="Genomic_DNA"/>
</dbReference>
<dbReference type="InterPro" id="IPR057744">
    <property type="entry name" value="OTAase-like"/>
</dbReference>
<dbReference type="PANTHER" id="PTHR43135:SF3">
    <property type="entry name" value="ALPHA-D-RIBOSE 1-METHYLPHOSPHONATE 5-TRIPHOSPHATE DIPHOSPHATASE"/>
    <property type="match status" value="1"/>
</dbReference>
<dbReference type="SUPFAM" id="SSF51556">
    <property type="entry name" value="Metallo-dependent hydrolases"/>
    <property type="match status" value="1"/>
</dbReference>
<evidence type="ECO:0000313" key="3">
    <source>
        <dbReference type="Proteomes" id="UP000653472"/>
    </source>
</evidence>
<dbReference type="Gene3D" id="2.30.40.10">
    <property type="entry name" value="Urease, subunit C, domain 1"/>
    <property type="match status" value="1"/>
</dbReference>
<keyword evidence="3" id="KW-1185">Reference proteome</keyword>
<dbReference type="InterPro" id="IPR011059">
    <property type="entry name" value="Metal-dep_hydrolase_composite"/>
</dbReference>
<evidence type="ECO:0000259" key="1">
    <source>
        <dbReference type="Pfam" id="PF01979"/>
    </source>
</evidence>
<dbReference type="GO" id="GO:0016810">
    <property type="term" value="F:hydrolase activity, acting on carbon-nitrogen (but not peptide) bonds"/>
    <property type="evidence" value="ECO:0007669"/>
    <property type="project" value="InterPro"/>
</dbReference>
<dbReference type="Gene3D" id="3.20.20.140">
    <property type="entry name" value="Metal-dependent hydrolases"/>
    <property type="match status" value="1"/>
</dbReference>
<protein>
    <submittedName>
        <fullName evidence="2">Amidohydrolase family protein</fullName>
    </submittedName>
</protein>